<evidence type="ECO:0000313" key="2">
    <source>
        <dbReference type="EMBL" id="SDE60994.1"/>
    </source>
</evidence>
<proteinExistence type="predicted"/>
<dbReference type="CDD" id="cd00586">
    <property type="entry name" value="4HBT"/>
    <property type="match status" value="1"/>
</dbReference>
<dbReference type="PANTHER" id="PTHR31793:SF37">
    <property type="entry name" value="ACYL-COA THIOESTER HYDROLASE YBGC"/>
    <property type="match status" value="1"/>
</dbReference>
<dbReference type="OrthoDB" id="9799036at2"/>
<gene>
    <name evidence="2" type="ORF">SAMN05661003_11918</name>
</gene>
<name>A0A1G7EB93_9BACT</name>
<keyword evidence="1 2" id="KW-0378">Hydrolase</keyword>
<dbReference type="InterPro" id="IPR050563">
    <property type="entry name" value="4-hydroxybenzoyl-CoA_TE"/>
</dbReference>
<reference evidence="3" key="1">
    <citation type="submission" date="2016-10" db="EMBL/GenBank/DDBJ databases">
        <authorList>
            <person name="Varghese N."/>
            <person name="Submissions S."/>
        </authorList>
    </citation>
    <scope>NUCLEOTIDE SEQUENCE [LARGE SCALE GENOMIC DNA]</scope>
    <source>
        <strain evidence="3">DSM 8987</strain>
    </source>
</reference>
<dbReference type="EMBL" id="FNAQ01000019">
    <property type="protein sequence ID" value="SDE60994.1"/>
    <property type="molecule type" value="Genomic_DNA"/>
</dbReference>
<dbReference type="STRING" id="57664.SAMN05661003_11918"/>
<dbReference type="AlphaFoldDB" id="A0A1G7EB93"/>
<evidence type="ECO:0000256" key="1">
    <source>
        <dbReference type="ARBA" id="ARBA00022801"/>
    </source>
</evidence>
<dbReference type="RefSeq" id="WP_092080199.1">
    <property type="nucleotide sequence ID" value="NZ_FNAQ01000019.1"/>
</dbReference>
<dbReference type="Pfam" id="PF13279">
    <property type="entry name" value="4HBT_2"/>
    <property type="match status" value="1"/>
</dbReference>
<dbReference type="Proteomes" id="UP000243205">
    <property type="component" value="Unassembled WGS sequence"/>
</dbReference>
<dbReference type="GO" id="GO:0047617">
    <property type="term" value="F:fatty acyl-CoA hydrolase activity"/>
    <property type="evidence" value="ECO:0007669"/>
    <property type="project" value="TreeGrafter"/>
</dbReference>
<organism evidence="2 3">
    <name type="scientific">Desulfuromonas thiophila</name>
    <dbReference type="NCBI Taxonomy" id="57664"/>
    <lineage>
        <taxon>Bacteria</taxon>
        <taxon>Pseudomonadati</taxon>
        <taxon>Thermodesulfobacteriota</taxon>
        <taxon>Desulfuromonadia</taxon>
        <taxon>Desulfuromonadales</taxon>
        <taxon>Desulfuromonadaceae</taxon>
        <taxon>Desulfuromonas</taxon>
    </lineage>
</organism>
<accession>A0A1G7EB93</accession>
<evidence type="ECO:0000313" key="3">
    <source>
        <dbReference type="Proteomes" id="UP000243205"/>
    </source>
</evidence>
<protein>
    <submittedName>
        <fullName evidence="2">Acyl-CoA thioester hydrolase, YbgC/YbaW family</fullName>
    </submittedName>
</protein>
<keyword evidence="3" id="KW-1185">Reference proteome</keyword>
<sequence>MDGYPFVLPYQVRISDINYGGHVANSAVLDFFQEARIAFLRQLGGFTELAIGDGCGLILPEAQLFYRAEMFHGDLLEIGVRLRESQRSAVVLEYRIERQGTLTAEGSTVLVAFDYGARKPRRLPAAFVERIRCLQAAAEEGSPFP</sequence>
<dbReference type="SUPFAM" id="SSF54637">
    <property type="entry name" value="Thioesterase/thiol ester dehydrase-isomerase"/>
    <property type="match status" value="1"/>
</dbReference>
<dbReference type="PANTHER" id="PTHR31793">
    <property type="entry name" value="4-HYDROXYBENZOYL-COA THIOESTERASE FAMILY MEMBER"/>
    <property type="match status" value="1"/>
</dbReference>
<dbReference type="Gene3D" id="3.10.129.10">
    <property type="entry name" value="Hotdog Thioesterase"/>
    <property type="match status" value="1"/>
</dbReference>
<dbReference type="InterPro" id="IPR029069">
    <property type="entry name" value="HotDog_dom_sf"/>
</dbReference>